<dbReference type="Pfam" id="PF01315">
    <property type="entry name" value="Ald_Xan_dh_C"/>
    <property type="match status" value="1"/>
</dbReference>
<dbReference type="InterPro" id="IPR016208">
    <property type="entry name" value="Ald_Oxase/xanthine_DH-like"/>
</dbReference>
<dbReference type="InterPro" id="IPR006311">
    <property type="entry name" value="TAT_signal"/>
</dbReference>
<protein>
    <submittedName>
        <fullName evidence="4">Xanthine dehydrogenase yagR molybdenum binding subunit</fullName>
        <ecNumber evidence="4">1.17.1.4</ecNumber>
        <ecNumber evidence="4">1.3.7.9</ecNumber>
    </submittedName>
</protein>
<dbReference type="SMART" id="SM01008">
    <property type="entry name" value="Ald_Xan_dh_C"/>
    <property type="match status" value="1"/>
</dbReference>
<dbReference type="Pfam" id="PF02738">
    <property type="entry name" value="MoCoBD_1"/>
    <property type="match status" value="1"/>
</dbReference>
<evidence type="ECO:0000259" key="3">
    <source>
        <dbReference type="SMART" id="SM01008"/>
    </source>
</evidence>
<evidence type="ECO:0000256" key="1">
    <source>
        <dbReference type="ARBA" id="ARBA00022505"/>
    </source>
</evidence>
<dbReference type="RefSeq" id="WP_066133783.1">
    <property type="nucleotide sequence ID" value="NZ_FKIF01000010.1"/>
</dbReference>
<dbReference type="Proteomes" id="UP000076848">
    <property type="component" value="Unassembled WGS sequence"/>
</dbReference>
<dbReference type="EC" id="1.17.1.4" evidence="4"/>
<reference evidence="4 5" key="1">
    <citation type="submission" date="2016-04" db="EMBL/GenBank/DDBJ databases">
        <authorList>
            <consortium name="Pathogen Informatics"/>
        </authorList>
    </citation>
    <scope>NUCLEOTIDE SEQUENCE [LARGE SCALE GENOMIC DNA]</scope>
    <source>
        <strain evidence="4 5">H050680373</strain>
    </source>
</reference>
<dbReference type="EMBL" id="FKIF01000010">
    <property type="protein sequence ID" value="SAI74488.1"/>
    <property type="molecule type" value="Genomic_DNA"/>
</dbReference>
<organism evidence="4 5">
    <name type="scientific">Bordetella ansorpii</name>
    <dbReference type="NCBI Taxonomy" id="288768"/>
    <lineage>
        <taxon>Bacteria</taxon>
        <taxon>Pseudomonadati</taxon>
        <taxon>Pseudomonadota</taxon>
        <taxon>Betaproteobacteria</taxon>
        <taxon>Burkholderiales</taxon>
        <taxon>Alcaligenaceae</taxon>
        <taxon>Bordetella</taxon>
    </lineage>
</organism>
<dbReference type="PANTHER" id="PTHR11908:SF132">
    <property type="entry name" value="ALDEHYDE OXIDASE 1-RELATED"/>
    <property type="match status" value="1"/>
</dbReference>
<feature type="domain" description="Aldehyde oxidase/xanthine dehydrogenase a/b hammerhead" evidence="3">
    <location>
        <begin position="67"/>
        <end position="179"/>
    </location>
</feature>
<dbReference type="OrthoDB" id="221297at2"/>
<accession>A0A157SVK1</accession>
<dbReference type="InterPro" id="IPR000674">
    <property type="entry name" value="Ald_Oxase/Xan_DH_a/b"/>
</dbReference>
<sequence length="798" mass="84579">MNHGLDVLINRRELLQLMAAGATSGALPAVALAASGPATADAPAGAPAGSDALGADTPRIDGTLKVTGRAPYAIEHQVENLVHGVLVQSTIASGRVARMEASKARAAPGVLAVYTPGNAPRILPASVYTKGGAATEAFLPLQDDRVLWNGQHIAFVVAETLEQAMEAAHLIEVEYETSTAVLDAGDAQAPVVPVDALDVSWGDAQAAMQQADVKVHGVYTTPREYNLPIELHACIAAWQGDELTVWEPSQWVGGAGAVIAEWMGIPVEKVHIVSPFIGGGFGSKVSPHPHVAITCAAARALGRPVKTSLTRQQTFTGYGGRPRTHQELTLGARRDGTLVAIHHRSWNETAMEDIHQEPCNAVTPLMYAVPNFSSRHSLRRAHTVNPGWLRAPGETPSAYALETAMDELSYELGIDPLELRLKNYAEADPEAKVPWTTRQLKEAYAAGAQAFGWARRPPQPRSMREGRELIGWGMATGTYPVRRTPGQARITLCQDGRIEVRSAGVDLGTGTYTILSQTVADALNVPTGQIDVILGDTSLPLAPLAGGSQLANVLVGAVHKGALALRAELLRIAATDARSPLRHARAAELVLADGKVLSSRTPEMAMAFGALLRATRRDKVDIDADTFSEGAGPEERYQANRTFKKMVSPTAGGVSAHAWSAQFVEVRVDEDFGTVRVRRMVGAFDSGRVFNPRLARSQWMGGMIMGLGQALLEDGVFDPRTGRVVSASLADYLVAVNADVPAITTISVGVPDLKATALGGKAVGELGIVGVAAAISNAVYHATGKRVRDLPITMEKLV</sequence>
<dbReference type="Gene3D" id="3.90.1170.50">
    <property type="entry name" value="Aldehyde oxidase/xanthine dehydrogenase, a/b hammerhead"/>
    <property type="match status" value="1"/>
</dbReference>
<evidence type="ECO:0000313" key="5">
    <source>
        <dbReference type="Proteomes" id="UP000076848"/>
    </source>
</evidence>
<keyword evidence="5" id="KW-1185">Reference proteome</keyword>
<dbReference type="InterPro" id="IPR036856">
    <property type="entry name" value="Ald_Oxase/Xan_DH_a/b_sf"/>
</dbReference>
<dbReference type="AlphaFoldDB" id="A0A157SVK1"/>
<dbReference type="PROSITE" id="PS51318">
    <property type="entry name" value="TAT"/>
    <property type="match status" value="1"/>
</dbReference>
<evidence type="ECO:0000256" key="2">
    <source>
        <dbReference type="ARBA" id="ARBA00023002"/>
    </source>
</evidence>
<dbReference type="InterPro" id="IPR037165">
    <property type="entry name" value="AldOxase/xan_DH_Mopterin-bd_sf"/>
</dbReference>
<keyword evidence="1" id="KW-0500">Molybdenum</keyword>
<proteinExistence type="predicted"/>
<dbReference type="GO" id="GO:0005506">
    <property type="term" value="F:iron ion binding"/>
    <property type="evidence" value="ECO:0007669"/>
    <property type="project" value="InterPro"/>
</dbReference>
<dbReference type="SUPFAM" id="SSF56003">
    <property type="entry name" value="Molybdenum cofactor-binding domain"/>
    <property type="match status" value="1"/>
</dbReference>
<name>A0A157SVK1_9BORD</name>
<dbReference type="Gene3D" id="3.30.365.10">
    <property type="entry name" value="Aldehyde oxidase/xanthine dehydrogenase, molybdopterin binding domain"/>
    <property type="match status" value="4"/>
</dbReference>
<dbReference type="STRING" id="288768.SAMEA3906486_05203"/>
<dbReference type="GO" id="GO:0004854">
    <property type="term" value="F:xanthine dehydrogenase activity"/>
    <property type="evidence" value="ECO:0007669"/>
    <property type="project" value="UniProtKB-EC"/>
</dbReference>
<dbReference type="InterPro" id="IPR046867">
    <property type="entry name" value="AldOxase/xan_DH_MoCoBD2"/>
</dbReference>
<dbReference type="Pfam" id="PF20256">
    <property type="entry name" value="MoCoBD_2"/>
    <property type="match status" value="1"/>
</dbReference>
<dbReference type="PANTHER" id="PTHR11908">
    <property type="entry name" value="XANTHINE DEHYDROGENASE"/>
    <property type="match status" value="1"/>
</dbReference>
<dbReference type="SUPFAM" id="SSF54665">
    <property type="entry name" value="CO dehydrogenase molybdoprotein N-domain-like"/>
    <property type="match status" value="1"/>
</dbReference>
<evidence type="ECO:0000313" key="4">
    <source>
        <dbReference type="EMBL" id="SAI74488.1"/>
    </source>
</evidence>
<keyword evidence="2 4" id="KW-0560">Oxidoreductase</keyword>
<gene>
    <name evidence="4" type="primary">yagR_2</name>
    <name evidence="4" type="ORF">SAMEA3906486_05203</name>
</gene>
<dbReference type="InterPro" id="IPR008274">
    <property type="entry name" value="AldOxase/xan_DH_MoCoBD1"/>
</dbReference>
<dbReference type="EC" id="1.3.7.9" evidence="4"/>